<dbReference type="EMBL" id="MU551575">
    <property type="protein sequence ID" value="KAI5625011.1"/>
    <property type="molecule type" value="Genomic_DNA"/>
</dbReference>
<dbReference type="AlphaFoldDB" id="A0AAD5AYZ9"/>
<evidence type="ECO:0000313" key="3">
    <source>
        <dbReference type="Proteomes" id="UP001205998"/>
    </source>
</evidence>
<protein>
    <submittedName>
        <fullName evidence="2">Uncharacterized protein</fullName>
    </submittedName>
</protein>
<comment type="caution">
    <text evidence="2">The sequence shown here is derived from an EMBL/GenBank/DDBJ whole genome shotgun (WGS) entry which is preliminary data.</text>
</comment>
<sequence length="145" mass="16179">MLFTVIYGARKKLIKVDGADYTSLMTQVKKKFLISEKDLMLQDVTGVEVDEDVFTDLLEERSHDILWRVVDKDSECSVLNSSCSSQTDTLSVSSETDDSAGPSSKRPRLDGLFEAKRFVRNILVENAGGPAILDEYKEHGKLTDS</sequence>
<gene>
    <name evidence="2" type="ORF">C0J50_15430</name>
</gene>
<keyword evidence="3" id="KW-1185">Reference proteome</keyword>
<evidence type="ECO:0000313" key="2">
    <source>
        <dbReference type="EMBL" id="KAI5625011.1"/>
    </source>
</evidence>
<dbReference type="Proteomes" id="UP001205998">
    <property type="component" value="Unassembled WGS sequence"/>
</dbReference>
<feature type="non-terminal residue" evidence="2">
    <location>
        <position position="1"/>
    </location>
</feature>
<name>A0AAD5AYZ9_SILAS</name>
<accession>A0AAD5AYZ9</accession>
<proteinExistence type="predicted"/>
<evidence type="ECO:0000256" key="1">
    <source>
        <dbReference type="SAM" id="MobiDB-lite"/>
    </source>
</evidence>
<reference evidence="2" key="1">
    <citation type="submission" date="2018-07" db="EMBL/GenBank/DDBJ databases">
        <title>Comparative genomics of catfishes provides insights into carnivory and benthic adaptation.</title>
        <authorList>
            <person name="Zhang Y."/>
            <person name="Wang D."/>
            <person name="Peng Z."/>
            <person name="Zheng S."/>
            <person name="Shao F."/>
            <person name="Tao W."/>
        </authorList>
    </citation>
    <scope>NUCLEOTIDE SEQUENCE</scope>
    <source>
        <strain evidence="2">Chongqing</strain>
    </source>
</reference>
<organism evidence="2 3">
    <name type="scientific">Silurus asotus</name>
    <name type="common">Amur catfish</name>
    <name type="synonym">Parasilurus asotus</name>
    <dbReference type="NCBI Taxonomy" id="30991"/>
    <lineage>
        <taxon>Eukaryota</taxon>
        <taxon>Metazoa</taxon>
        <taxon>Chordata</taxon>
        <taxon>Craniata</taxon>
        <taxon>Vertebrata</taxon>
        <taxon>Euteleostomi</taxon>
        <taxon>Actinopterygii</taxon>
        <taxon>Neopterygii</taxon>
        <taxon>Teleostei</taxon>
        <taxon>Ostariophysi</taxon>
        <taxon>Siluriformes</taxon>
        <taxon>Siluridae</taxon>
        <taxon>Silurus</taxon>
    </lineage>
</organism>
<feature type="region of interest" description="Disordered" evidence="1">
    <location>
        <begin position="79"/>
        <end position="108"/>
    </location>
</feature>